<dbReference type="HOGENOM" id="CLU_073115_0_0_1"/>
<feature type="compositionally biased region" description="Polar residues" evidence="1">
    <location>
        <begin position="106"/>
        <end position="117"/>
    </location>
</feature>
<dbReference type="VEuPathDB" id="FungiDB:CC1G_02501"/>
<dbReference type="InParanoid" id="A8NBP1"/>
<dbReference type="OrthoDB" id="3267892at2759"/>
<sequence>MAILYSHHPTMPPRKRMRRTATSVMAGDFDVPPPRDVLTSLLNGVGPYKVVERDAEEKKQRRKERKERKEKKKARALELAAAESSATIRGSTTNATSITVPPPINSRASSFWKSKASSVPKARPEIMIASTQRSVSVTPPPMPSPQPTPDCTPGPSVSSSMSHDSLKRLHTPDDDEDLDGRHIPAPAPPPKKERRKRPAARKGWKGWVEGSPPPSEKLINLDAVPILQERRTRSGKNFDAIGVGKDGWV</sequence>
<feature type="compositionally biased region" description="Pro residues" evidence="1">
    <location>
        <begin position="138"/>
        <end position="152"/>
    </location>
</feature>
<organism evidence="2 3">
    <name type="scientific">Coprinopsis cinerea (strain Okayama-7 / 130 / ATCC MYA-4618 / FGSC 9003)</name>
    <name type="common">Inky cap fungus</name>
    <name type="synonym">Hormographiella aspergillata</name>
    <dbReference type="NCBI Taxonomy" id="240176"/>
    <lineage>
        <taxon>Eukaryota</taxon>
        <taxon>Fungi</taxon>
        <taxon>Dikarya</taxon>
        <taxon>Basidiomycota</taxon>
        <taxon>Agaricomycotina</taxon>
        <taxon>Agaricomycetes</taxon>
        <taxon>Agaricomycetidae</taxon>
        <taxon>Agaricales</taxon>
        <taxon>Agaricineae</taxon>
        <taxon>Psathyrellaceae</taxon>
        <taxon>Coprinopsis</taxon>
    </lineage>
</organism>
<dbReference type="EMBL" id="AACS02000009">
    <property type="protein sequence ID" value="EAU89612.2"/>
    <property type="molecule type" value="Genomic_DNA"/>
</dbReference>
<protein>
    <submittedName>
        <fullName evidence="2">Uncharacterized protein</fullName>
    </submittedName>
</protein>
<dbReference type="RefSeq" id="XP_001832239.2">
    <property type="nucleotide sequence ID" value="XM_001832187.2"/>
</dbReference>
<dbReference type="GeneID" id="6008723"/>
<feature type="region of interest" description="Disordered" evidence="1">
    <location>
        <begin position="53"/>
        <end position="217"/>
    </location>
</feature>
<dbReference type="Proteomes" id="UP000001861">
    <property type="component" value="Unassembled WGS sequence"/>
</dbReference>
<reference evidence="2 3" key="1">
    <citation type="journal article" date="2010" name="Proc. Natl. Acad. Sci. U.S.A.">
        <title>Insights into evolution of multicellular fungi from the assembled chromosomes of the mushroom Coprinopsis cinerea (Coprinus cinereus).</title>
        <authorList>
            <person name="Stajich J.E."/>
            <person name="Wilke S.K."/>
            <person name="Ahren D."/>
            <person name="Au C.H."/>
            <person name="Birren B.W."/>
            <person name="Borodovsky M."/>
            <person name="Burns C."/>
            <person name="Canback B."/>
            <person name="Casselton L.A."/>
            <person name="Cheng C.K."/>
            <person name="Deng J."/>
            <person name="Dietrich F.S."/>
            <person name="Fargo D.C."/>
            <person name="Farman M.L."/>
            <person name="Gathman A.C."/>
            <person name="Goldberg J."/>
            <person name="Guigo R."/>
            <person name="Hoegger P.J."/>
            <person name="Hooker J.B."/>
            <person name="Huggins A."/>
            <person name="James T.Y."/>
            <person name="Kamada T."/>
            <person name="Kilaru S."/>
            <person name="Kodira C."/>
            <person name="Kues U."/>
            <person name="Kupfer D."/>
            <person name="Kwan H.S."/>
            <person name="Lomsadze A."/>
            <person name="Li W."/>
            <person name="Lilly W.W."/>
            <person name="Ma L.J."/>
            <person name="Mackey A.J."/>
            <person name="Manning G."/>
            <person name="Martin F."/>
            <person name="Muraguchi H."/>
            <person name="Natvig D.O."/>
            <person name="Palmerini H."/>
            <person name="Ramesh M.A."/>
            <person name="Rehmeyer C.J."/>
            <person name="Roe B.A."/>
            <person name="Shenoy N."/>
            <person name="Stanke M."/>
            <person name="Ter-Hovhannisyan V."/>
            <person name="Tunlid A."/>
            <person name="Velagapudi R."/>
            <person name="Vision T.J."/>
            <person name="Zeng Q."/>
            <person name="Zolan M.E."/>
            <person name="Pukkila P.J."/>
        </authorList>
    </citation>
    <scope>NUCLEOTIDE SEQUENCE [LARGE SCALE GENOMIC DNA]</scope>
    <source>
        <strain evidence="3">Okayama-7 / 130 / ATCC MYA-4618 / FGSC 9003</strain>
    </source>
</reference>
<dbReference type="KEGG" id="cci:CC1G_02501"/>
<evidence type="ECO:0000256" key="1">
    <source>
        <dbReference type="SAM" id="MobiDB-lite"/>
    </source>
</evidence>
<name>A8NBP1_COPC7</name>
<dbReference type="OMA" id="SSFWQAR"/>
<keyword evidence="3" id="KW-1185">Reference proteome</keyword>
<accession>A8NBP1</accession>
<feature type="region of interest" description="Disordered" evidence="1">
    <location>
        <begin position="1"/>
        <end position="20"/>
    </location>
</feature>
<proteinExistence type="predicted"/>
<gene>
    <name evidence="2" type="ORF">CC1G_02501</name>
</gene>
<dbReference type="eggNOG" id="ENOG502SNG5">
    <property type="taxonomic scope" value="Eukaryota"/>
</dbReference>
<evidence type="ECO:0000313" key="2">
    <source>
        <dbReference type="EMBL" id="EAU89612.2"/>
    </source>
</evidence>
<feature type="compositionally biased region" description="Polar residues" evidence="1">
    <location>
        <begin position="84"/>
        <end position="99"/>
    </location>
</feature>
<feature type="compositionally biased region" description="Basic residues" evidence="1">
    <location>
        <begin position="192"/>
        <end position="204"/>
    </location>
</feature>
<dbReference type="STRING" id="240176.A8NBP1"/>
<dbReference type="AlphaFoldDB" id="A8NBP1"/>
<feature type="compositionally biased region" description="Basic residues" evidence="1">
    <location>
        <begin position="60"/>
        <end position="74"/>
    </location>
</feature>
<evidence type="ECO:0000313" key="3">
    <source>
        <dbReference type="Proteomes" id="UP000001861"/>
    </source>
</evidence>
<comment type="caution">
    <text evidence="2">The sequence shown here is derived from an EMBL/GenBank/DDBJ whole genome shotgun (WGS) entry which is preliminary data.</text>
</comment>